<feature type="region of interest" description="Disordered" evidence="1">
    <location>
        <begin position="1"/>
        <end position="38"/>
    </location>
</feature>
<dbReference type="GO" id="GO:0016020">
    <property type="term" value="C:membrane"/>
    <property type="evidence" value="ECO:0007669"/>
    <property type="project" value="InterPro"/>
</dbReference>
<name>A0AAU8DUT1_9ACTN</name>
<organism evidence="3">
    <name type="scientific">Nakamurella sp. A5-74</name>
    <dbReference type="NCBI Taxonomy" id="3158264"/>
    <lineage>
        <taxon>Bacteria</taxon>
        <taxon>Bacillati</taxon>
        <taxon>Actinomycetota</taxon>
        <taxon>Actinomycetes</taxon>
        <taxon>Nakamurellales</taxon>
        <taxon>Nakamurellaceae</taxon>
        <taxon>Nakamurella</taxon>
    </lineage>
</organism>
<feature type="transmembrane region" description="Helical" evidence="2">
    <location>
        <begin position="84"/>
        <end position="105"/>
    </location>
</feature>
<sequence length="142" mass="15099">MSDRRSRPSAVRSTDVGARARAASARSPLTPGSEPARADRPRAITAAVLMVLVIGHVLPGLFAGDLLFGSDWNSLAARWANLGWRLWDLVTVLVGAGYVGLLVRARWNTGGSRFRSVIALVLTLVVAGAAVFCILTLGSDFR</sequence>
<dbReference type="RefSeq" id="WP_353650642.1">
    <property type="nucleotide sequence ID" value="NZ_CP159218.1"/>
</dbReference>
<feature type="transmembrane region" description="Helical" evidence="2">
    <location>
        <begin position="43"/>
        <end position="64"/>
    </location>
</feature>
<dbReference type="EMBL" id="CP159218">
    <property type="protein sequence ID" value="XCG65031.1"/>
    <property type="molecule type" value="Genomic_DNA"/>
</dbReference>
<dbReference type="AlphaFoldDB" id="A0AAU8DUT1"/>
<keyword evidence="2" id="KW-1133">Transmembrane helix</keyword>
<evidence type="ECO:0000256" key="1">
    <source>
        <dbReference type="SAM" id="MobiDB-lite"/>
    </source>
</evidence>
<reference evidence="3" key="1">
    <citation type="submission" date="2024-05" db="EMBL/GenBank/DDBJ databases">
        <authorList>
            <person name="Cai S.Y."/>
            <person name="Jin L.M."/>
            <person name="Li H.R."/>
        </authorList>
    </citation>
    <scope>NUCLEOTIDE SEQUENCE</scope>
    <source>
        <strain evidence="3">A5-74</strain>
    </source>
</reference>
<protein>
    <recommendedName>
        <fullName evidence="4">Succinate dehydrogenase</fullName>
    </recommendedName>
</protein>
<dbReference type="SUPFAM" id="SSF81343">
    <property type="entry name" value="Fumarate reductase respiratory complex transmembrane subunits"/>
    <property type="match status" value="1"/>
</dbReference>
<keyword evidence="2" id="KW-0812">Transmembrane</keyword>
<gene>
    <name evidence="3" type="ORF">ABLG96_06950</name>
</gene>
<evidence type="ECO:0000256" key="2">
    <source>
        <dbReference type="SAM" id="Phobius"/>
    </source>
</evidence>
<keyword evidence="2" id="KW-0472">Membrane</keyword>
<evidence type="ECO:0008006" key="4">
    <source>
        <dbReference type="Google" id="ProtNLM"/>
    </source>
</evidence>
<accession>A0AAU8DUT1</accession>
<proteinExistence type="predicted"/>
<dbReference type="InterPro" id="IPR034804">
    <property type="entry name" value="SQR/QFR_C/D"/>
</dbReference>
<feature type="transmembrane region" description="Helical" evidence="2">
    <location>
        <begin position="117"/>
        <end position="137"/>
    </location>
</feature>
<evidence type="ECO:0000313" key="3">
    <source>
        <dbReference type="EMBL" id="XCG65031.1"/>
    </source>
</evidence>